<evidence type="ECO:0000256" key="3">
    <source>
        <dbReference type="ARBA" id="ARBA00023172"/>
    </source>
</evidence>
<feature type="domain" description="Tyr recombinase" evidence="5">
    <location>
        <begin position="163"/>
        <end position="347"/>
    </location>
</feature>
<keyword evidence="2 4" id="KW-0238">DNA-binding</keyword>
<dbReference type="InterPro" id="IPR002104">
    <property type="entry name" value="Integrase_catalytic"/>
</dbReference>
<dbReference type="GO" id="GO:0006310">
    <property type="term" value="P:DNA recombination"/>
    <property type="evidence" value="ECO:0007669"/>
    <property type="project" value="UniProtKB-KW"/>
</dbReference>
<dbReference type="Gene3D" id="1.10.150.130">
    <property type="match status" value="1"/>
</dbReference>
<comment type="caution">
    <text evidence="7">The sequence shown here is derived from an EMBL/GenBank/DDBJ whole genome shotgun (WGS) entry which is preliminary data.</text>
</comment>
<dbReference type="InterPro" id="IPR050090">
    <property type="entry name" value="Tyrosine_recombinase_XerCD"/>
</dbReference>
<evidence type="ECO:0000313" key="7">
    <source>
        <dbReference type="EMBL" id="GDZ83082.1"/>
    </source>
</evidence>
<evidence type="ECO:0000256" key="1">
    <source>
        <dbReference type="ARBA" id="ARBA00008857"/>
    </source>
</evidence>
<evidence type="ECO:0000259" key="6">
    <source>
        <dbReference type="PROSITE" id="PS51900"/>
    </source>
</evidence>
<dbReference type="PANTHER" id="PTHR30349:SF64">
    <property type="entry name" value="PROPHAGE INTEGRASE INTD-RELATED"/>
    <property type="match status" value="1"/>
</dbReference>
<accession>A0A5A5TYQ6</accession>
<dbReference type="AlphaFoldDB" id="A0A5A5TYQ6"/>
<dbReference type="GO" id="GO:0015074">
    <property type="term" value="P:DNA integration"/>
    <property type="evidence" value="ECO:0007669"/>
    <property type="project" value="InterPro"/>
</dbReference>
<dbReference type="PROSITE" id="PS51900">
    <property type="entry name" value="CB"/>
    <property type="match status" value="1"/>
</dbReference>
<dbReference type="InterPro" id="IPR044068">
    <property type="entry name" value="CB"/>
</dbReference>
<dbReference type="InterPro" id="IPR028259">
    <property type="entry name" value="AP2-like_int_N"/>
</dbReference>
<evidence type="ECO:0000256" key="2">
    <source>
        <dbReference type="ARBA" id="ARBA00023125"/>
    </source>
</evidence>
<dbReference type="RefSeq" id="WP_149333681.1">
    <property type="nucleotide sequence ID" value="NZ_BJJW01000002.1"/>
</dbReference>
<evidence type="ECO:0000259" key="5">
    <source>
        <dbReference type="PROSITE" id="PS51898"/>
    </source>
</evidence>
<organism evidence="7 8">
    <name type="scientific">Leuconostoc citreum</name>
    <dbReference type="NCBI Taxonomy" id="33964"/>
    <lineage>
        <taxon>Bacteria</taxon>
        <taxon>Bacillati</taxon>
        <taxon>Bacillota</taxon>
        <taxon>Bacilli</taxon>
        <taxon>Lactobacillales</taxon>
        <taxon>Lactobacillaceae</taxon>
        <taxon>Leuconostoc</taxon>
    </lineage>
</organism>
<dbReference type="PROSITE" id="PS51898">
    <property type="entry name" value="TYR_RECOMBINASE"/>
    <property type="match status" value="1"/>
</dbReference>
<dbReference type="InterPro" id="IPR011010">
    <property type="entry name" value="DNA_brk_join_enz"/>
</dbReference>
<name>A0A5A5TYQ6_LEUCI</name>
<dbReference type="Pfam" id="PF14657">
    <property type="entry name" value="Arm-DNA-bind_4"/>
    <property type="match status" value="1"/>
</dbReference>
<dbReference type="PANTHER" id="PTHR30349">
    <property type="entry name" value="PHAGE INTEGRASE-RELATED"/>
    <property type="match status" value="1"/>
</dbReference>
<dbReference type="GO" id="GO:0003677">
    <property type="term" value="F:DNA binding"/>
    <property type="evidence" value="ECO:0007669"/>
    <property type="project" value="UniProtKB-UniRule"/>
</dbReference>
<evidence type="ECO:0000313" key="8">
    <source>
        <dbReference type="Proteomes" id="UP000323274"/>
    </source>
</evidence>
<proteinExistence type="inferred from homology"/>
<gene>
    <name evidence="7" type="primary">pi101</name>
    <name evidence="7" type="ORF">LCIT_03240</name>
</gene>
<dbReference type="SUPFAM" id="SSF56349">
    <property type="entry name" value="DNA breaking-rejoining enzymes"/>
    <property type="match status" value="1"/>
</dbReference>
<reference evidence="7 8" key="1">
    <citation type="submission" date="2019-04" db="EMBL/GenBank/DDBJ databases">
        <title>A pseudo-fructophilic Leuconostoc citreum strain F192-5 isolated from peel of satsuma mandarin: the first report for isolation and characterization of strain-dependent fructophilic-like characteristics.</title>
        <authorList>
            <person name="Maeno S."/>
            <person name="Tanizawa Y."/>
            <person name="Kajikawa A."/>
            <person name="Kanesaki Y."/>
            <person name="Kubota E."/>
            <person name="Arita M."/>
            <person name="Leon D."/>
            <person name="Endo A."/>
        </authorList>
    </citation>
    <scope>NUCLEOTIDE SEQUENCE [LARGE SCALE GENOMIC DNA]</scope>
    <source>
        <strain evidence="7 8">F192-5</strain>
    </source>
</reference>
<feature type="domain" description="Core-binding (CB)" evidence="6">
    <location>
        <begin position="55"/>
        <end position="139"/>
    </location>
</feature>
<sequence length="356" mass="41226">MASIYKRGKTWTANVFVLVGGKRTRRTKSGFGTKTEANKWAVNIENQKMQNELIVQNKVFVTSFEEWYLVFKEPQLETATKQWYKRTLSLLTQKWGDRLITDISSSDFQKLINEYGDNHVKSSVSHIKNITSAFVRYAVDEDLIKKDFTRNVNTHSVVKSKDKELKFLEVDEMYRLIERVKNNEAVTSRMIYTSILSGLRFSEVAGLTAKDFNFANNTINVNKSWQIHDQKFKETKTKTSNRTISMPETYMQIAKKWKMGKEFAFESELGTPPSDNAANKQLKRLLEKDDSKIITFHGLRHTHASYLLSKDISIQYVSERLGHSDMNITLSTYAHLLDKKRSEETNKALSFLDNVN</sequence>
<dbReference type="EMBL" id="BJJW01000002">
    <property type="protein sequence ID" value="GDZ83082.1"/>
    <property type="molecule type" value="Genomic_DNA"/>
</dbReference>
<dbReference type="Gene3D" id="1.10.443.10">
    <property type="entry name" value="Intergrase catalytic core"/>
    <property type="match status" value="1"/>
</dbReference>
<dbReference type="InterPro" id="IPR013762">
    <property type="entry name" value="Integrase-like_cat_sf"/>
</dbReference>
<keyword evidence="3" id="KW-0233">DNA recombination</keyword>
<evidence type="ECO:0000256" key="4">
    <source>
        <dbReference type="PROSITE-ProRule" id="PRU01248"/>
    </source>
</evidence>
<protein>
    <submittedName>
        <fullName evidence="7">Integrase</fullName>
    </submittedName>
</protein>
<dbReference type="Proteomes" id="UP000323274">
    <property type="component" value="Unassembled WGS sequence"/>
</dbReference>
<dbReference type="Pfam" id="PF00589">
    <property type="entry name" value="Phage_integrase"/>
    <property type="match status" value="1"/>
</dbReference>
<dbReference type="InterPro" id="IPR010998">
    <property type="entry name" value="Integrase_recombinase_N"/>
</dbReference>
<comment type="similarity">
    <text evidence="1">Belongs to the 'phage' integrase family.</text>
</comment>
<dbReference type="CDD" id="cd01189">
    <property type="entry name" value="INT_ICEBs1_C_like"/>
    <property type="match status" value="1"/>
</dbReference>